<dbReference type="SUPFAM" id="SSF53822">
    <property type="entry name" value="Periplasmic binding protein-like I"/>
    <property type="match status" value="1"/>
</dbReference>
<dbReference type="PRINTS" id="PR00036">
    <property type="entry name" value="HTHLACI"/>
</dbReference>
<keyword evidence="3" id="KW-0804">Transcription</keyword>
<dbReference type="Gene3D" id="1.10.260.40">
    <property type="entry name" value="lambda repressor-like DNA-binding domains"/>
    <property type="match status" value="1"/>
</dbReference>
<dbReference type="PROSITE" id="PS00356">
    <property type="entry name" value="HTH_LACI_1"/>
    <property type="match status" value="1"/>
</dbReference>
<evidence type="ECO:0000256" key="1">
    <source>
        <dbReference type="ARBA" id="ARBA00023015"/>
    </source>
</evidence>
<dbReference type="InterPro" id="IPR046335">
    <property type="entry name" value="LacI/GalR-like_sensor"/>
</dbReference>
<keyword evidence="2" id="KW-0238">DNA-binding</keyword>
<reference evidence="5" key="1">
    <citation type="journal article" date="2014" name="Genome Announc.">
        <title>Draft Genome Sequences of Three Alkaliphilic Bacillus Strains, Bacillus wakoensis JCM 9140T, Bacillus akibai JCM 9157T, and Bacillus hemicellulosilyticus JCM 9152T.</title>
        <authorList>
            <person name="Yuki M."/>
            <person name="Oshima K."/>
            <person name="Suda W."/>
            <person name="Oshida Y."/>
            <person name="Kitamura K."/>
            <person name="Iida T."/>
            <person name="Hattori M."/>
            <person name="Ohkuma M."/>
        </authorList>
    </citation>
    <scope>NUCLEOTIDE SEQUENCE [LARGE SCALE GENOMIC DNA]</scope>
    <source>
        <strain evidence="5">JCM 9152</strain>
    </source>
</reference>
<dbReference type="GO" id="GO:0000976">
    <property type="term" value="F:transcription cis-regulatory region binding"/>
    <property type="evidence" value="ECO:0007669"/>
    <property type="project" value="TreeGrafter"/>
</dbReference>
<dbReference type="CDD" id="cd01392">
    <property type="entry name" value="HTH_LacI"/>
    <property type="match status" value="1"/>
</dbReference>
<dbReference type="PANTHER" id="PTHR30146:SF149">
    <property type="entry name" value="HTH-TYPE TRANSCRIPTIONAL REGULATOR EBGR"/>
    <property type="match status" value="1"/>
</dbReference>
<dbReference type="CDD" id="cd01544">
    <property type="entry name" value="PBP1_GalR"/>
    <property type="match status" value="1"/>
</dbReference>
<dbReference type="PROSITE" id="PS50932">
    <property type="entry name" value="HTH_LACI_2"/>
    <property type="match status" value="1"/>
</dbReference>
<dbReference type="Gene3D" id="3.40.50.2300">
    <property type="match status" value="2"/>
</dbReference>
<dbReference type="PANTHER" id="PTHR30146">
    <property type="entry name" value="LACI-RELATED TRANSCRIPTIONAL REPRESSOR"/>
    <property type="match status" value="1"/>
</dbReference>
<dbReference type="AlphaFoldDB" id="W4QBU5"/>
<accession>W4QBU5</accession>
<feature type="domain" description="HTH lacI-type" evidence="4">
    <location>
        <begin position="9"/>
        <end position="65"/>
    </location>
</feature>
<dbReference type="STRING" id="1236971.JCM9152_888"/>
<dbReference type="Pfam" id="PF00356">
    <property type="entry name" value="LacI"/>
    <property type="match status" value="1"/>
</dbReference>
<proteinExistence type="predicted"/>
<keyword evidence="1" id="KW-0805">Transcription regulation</keyword>
<dbReference type="SUPFAM" id="SSF47413">
    <property type="entry name" value="lambda repressor-like DNA-binding domains"/>
    <property type="match status" value="1"/>
</dbReference>
<organism evidence="5 6">
    <name type="scientific">Halalkalibacter hemicellulosilyticusJCM 9152</name>
    <dbReference type="NCBI Taxonomy" id="1236971"/>
    <lineage>
        <taxon>Bacteria</taxon>
        <taxon>Bacillati</taxon>
        <taxon>Bacillota</taxon>
        <taxon>Bacilli</taxon>
        <taxon>Bacillales</taxon>
        <taxon>Bacillaceae</taxon>
        <taxon>Halalkalibacter</taxon>
    </lineage>
</organism>
<dbReference type="InterPro" id="IPR000843">
    <property type="entry name" value="HTH_LacI"/>
</dbReference>
<evidence type="ECO:0000256" key="3">
    <source>
        <dbReference type="ARBA" id="ARBA00023163"/>
    </source>
</evidence>
<dbReference type="InterPro" id="IPR028082">
    <property type="entry name" value="Peripla_BP_I"/>
</dbReference>
<protein>
    <submittedName>
        <fullName evidence="5">MSM (Multiple sugar metabolism) operon regulatory protein</fullName>
    </submittedName>
</protein>
<evidence type="ECO:0000256" key="2">
    <source>
        <dbReference type="ARBA" id="ARBA00023125"/>
    </source>
</evidence>
<evidence type="ECO:0000313" key="5">
    <source>
        <dbReference type="EMBL" id="GAE29526.1"/>
    </source>
</evidence>
<sequence length="342" mass="38893">MDSEGMNVATIKEIAEKANVSTATVSRVLNHDKSLSVTDETRERIISIANELNYVPVRKRQTERNQESVAINRIFGLEMWYAPEYEWEDTYFLSIRKGIEQECSERGITLRKLKHDWRDKRENYEDLDGLIVIGALEDETKVDKVSPVVLVNDSTENPKYDNVVLDYEKATEQAIEHLLMLGHTKIGFIGGMHQTGEEEIKDLRQRAFESILQEKGLLKEEYIFLSSRFLVSDGYECMKQLIRNEQRPSALFVASDAMAIGAIRAAHEAGMKVPSDISIVSFNDVEMAAFTQPAITTVKVYTEEMGRTAVKLILDQLNGRTIPIKAVLPTNLVIRESAKEYR</sequence>
<dbReference type="EMBL" id="BAUU01000005">
    <property type="protein sequence ID" value="GAE29526.1"/>
    <property type="molecule type" value="Genomic_DNA"/>
</dbReference>
<dbReference type="GO" id="GO:0003700">
    <property type="term" value="F:DNA-binding transcription factor activity"/>
    <property type="evidence" value="ECO:0007669"/>
    <property type="project" value="TreeGrafter"/>
</dbReference>
<evidence type="ECO:0000259" key="4">
    <source>
        <dbReference type="PROSITE" id="PS50932"/>
    </source>
</evidence>
<dbReference type="Pfam" id="PF13377">
    <property type="entry name" value="Peripla_BP_3"/>
    <property type="match status" value="1"/>
</dbReference>
<dbReference type="SMART" id="SM00354">
    <property type="entry name" value="HTH_LACI"/>
    <property type="match status" value="1"/>
</dbReference>
<gene>
    <name evidence="5" type="ORF">JCM9152_888</name>
</gene>
<dbReference type="InterPro" id="IPR010982">
    <property type="entry name" value="Lambda_DNA-bd_dom_sf"/>
</dbReference>
<name>W4QBU5_9BACI</name>
<comment type="caution">
    <text evidence="5">The sequence shown here is derived from an EMBL/GenBank/DDBJ whole genome shotgun (WGS) entry which is preliminary data.</text>
</comment>
<dbReference type="Proteomes" id="UP000018895">
    <property type="component" value="Unassembled WGS sequence"/>
</dbReference>
<keyword evidence="6" id="KW-1185">Reference proteome</keyword>
<evidence type="ECO:0000313" key="6">
    <source>
        <dbReference type="Proteomes" id="UP000018895"/>
    </source>
</evidence>